<dbReference type="Proteomes" id="UP001491310">
    <property type="component" value="Unassembled WGS sequence"/>
</dbReference>
<comment type="caution">
    <text evidence="2">The sequence shown here is derived from an EMBL/GenBank/DDBJ whole genome shotgun (WGS) entry which is preliminary data.</text>
</comment>
<dbReference type="Gene3D" id="3.40.50.1820">
    <property type="entry name" value="alpha/beta hydrolase"/>
    <property type="match status" value="1"/>
</dbReference>
<protein>
    <recommendedName>
        <fullName evidence="1">Serine aminopeptidase S33 domain-containing protein</fullName>
    </recommendedName>
</protein>
<dbReference type="InterPro" id="IPR022742">
    <property type="entry name" value="Hydrolase_4"/>
</dbReference>
<dbReference type="InterPro" id="IPR029058">
    <property type="entry name" value="AB_hydrolase_fold"/>
</dbReference>
<feature type="domain" description="Serine aminopeptidase S33" evidence="1">
    <location>
        <begin position="27"/>
        <end position="242"/>
    </location>
</feature>
<dbReference type="Pfam" id="PF12146">
    <property type="entry name" value="Hydrolase_4"/>
    <property type="match status" value="1"/>
</dbReference>
<reference evidence="2 3" key="1">
    <citation type="journal article" date="2024" name="Nat. Commun.">
        <title>Phylogenomics reveals the evolutionary origins of lichenization in chlorophyte algae.</title>
        <authorList>
            <person name="Puginier C."/>
            <person name="Libourel C."/>
            <person name="Otte J."/>
            <person name="Skaloud P."/>
            <person name="Haon M."/>
            <person name="Grisel S."/>
            <person name="Petersen M."/>
            <person name="Berrin J.G."/>
            <person name="Delaux P.M."/>
            <person name="Dal Grande F."/>
            <person name="Keller J."/>
        </authorList>
    </citation>
    <scope>NUCLEOTIDE SEQUENCE [LARGE SCALE GENOMIC DNA]</scope>
    <source>
        <strain evidence="2 3">SAG 216-7</strain>
    </source>
</reference>
<name>A0ABR2Z3T4_9CHLO</name>
<keyword evidence="3" id="KW-1185">Reference proteome</keyword>
<sequence>MGTQERRVTFLGAKGSEIVATWREPDVQDVVLLCHGLGDHKDAFHLPALATALAGSGLGSLRLDFPGNGESPGEFRYSNMRDEAEDMRAAVKYLRSQGKSIVGLVGHSKAGSEVILYAGKYDDIPRVVNIAGRFNNQRGIKERFGEDIFERLEREGQMQITWPNRSNPDIDPSKKFVWTLYKEDLDNRMTLDMDPHSRAIKHSRVLTIHGSADATIPVEDAHSFHAHIPNSELCVVEGADHNYRRPEHAKVLFEKVVSFLTDAEKPAAG</sequence>
<gene>
    <name evidence="2" type="ORF">WJX75_005337</name>
</gene>
<evidence type="ECO:0000259" key="1">
    <source>
        <dbReference type="Pfam" id="PF12146"/>
    </source>
</evidence>
<dbReference type="PANTHER" id="PTHR42886">
    <property type="entry name" value="RE40534P-RELATED"/>
    <property type="match status" value="1"/>
</dbReference>
<dbReference type="EMBL" id="JALJOT010000001">
    <property type="protein sequence ID" value="KAK9918611.1"/>
    <property type="molecule type" value="Genomic_DNA"/>
</dbReference>
<dbReference type="PANTHER" id="PTHR42886:SF53">
    <property type="entry name" value="ALPHA_BETA-HYDROLASES SUPERFAMILY PROTEIN"/>
    <property type="match status" value="1"/>
</dbReference>
<proteinExistence type="predicted"/>
<organism evidence="2 3">
    <name type="scientific">Coccomyxa subellipsoidea</name>
    <dbReference type="NCBI Taxonomy" id="248742"/>
    <lineage>
        <taxon>Eukaryota</taxon>
        <taxon>Viridiplantae</taxon>
        <taxon>Chlorophyta</taxon>
        <taxon>core chlorophytes</taxon>
        <taxon>Trebouxiophyceae</taxon>
        <taxon>Trebouxiophyceae incertae sedis</taxon>
        <taxon>Coccomyxaceae</taxon>
        <taxon>Coccomyxa</taxon>
    </lineage>
</organism>
<evidence type="ECO:0000313" key="2">
    <source>
        <dbReference type="EMBL" id="KAK9918611.1"/>
    </source>
</evidence>
<evidence type="ECO:0000313" key="3">
    <source>
        <dbReference type="Proteomes" id="UP001491310"/>
    </source>
</evidence>
<accession>A0ABR2Z3T4</accession>
<dbReference type="SUPFAM" id="SSF53474">
    <property type="entry name" value="alpha/beta-Hydrolases"/>
    <property type="match status" value="1"/>
</dbReference>